<comment type="caution">
    <text evidence="1">The sequence shown here is derived from an EMBL/GenBank/DDBJ whole genome shotgun (WGS) entry which is preliminary data.</text>
</comment>
<dbReference type="EMBL" id="JANPWB010000010">
    <property type="protein sequence ID" value="KAJ1146047.1"/>
    <property type="molecule type" value="Genomic_DNA"/>
</dbReference>
<proteinExistence type="predicted"/>
<dbReference type="Proteomes" id="UP001066276">
    <property type="component" value="Chromosome 6"/>
</dbReference>
<evidence type="ECO:0000313" key="1">
    <source>
        <dbReference type="EMBL" id="KAJ1146047.1"/>
    </source>
</evidence>
<sequence length="130" mass="14673">MRRGATKAEDRVQQEGDAEDEISINTRGMQVKWDLGVCHNDPVIMEAMATRLVRGSVICNWLWGDSPKMSQKEREACQTALNNQAALLTTNQQVQAIVHFTETISSEYVHPNVLGLVLQKFQEEETQIIC</sequence>
<gene>
    <name evidence="1" type="ORF">NDU88_012329</name>
</gene>
<keyword evidence="2" id="KW-1185">Reference proteome</keyword>
<evidence type="ECO:0000313" key="2">
    <source>
        <dbReference type="Proteomes" id="UP001066276"/>
    </source>
</evidence>
<reference evidence="1" key="1">
    <citation type="journal article" date="2022" name="bioRxiv">
        <title>Sequencing and chromosome-scale assembly of the giantPleurodeles waltlgenome.</title>
        <authorList>
            <person name="Brown T."/>
            <person name="Elewa A."/>
            <person name="Iarovenko S."/>
            <person name="Subramanian E."/>
            <person name="Araus A.J."/>
            <person name="Petzold A."/>
            <person name="Susuki M."/>
            <person name="Suzuki K.-i.T."/>
            <person name="Hayashi T."/>
            <person name="Toyoda A."/>
            <person name="Oliveira C."/>
            <person name="Osipova E."/>
            <person name="Leigh N.D."/>
            <person name="Simon A."/>
            <person name="Yun M.H."/>
        </authorList>
    </citation>
    <scope>NUCLEOTIDE SEQUENCE</scope>
    <source>
        <strain evidence="1">20211129_DDA</strain>
        <tissue evidence="1">Liver</tissue>
    </source>
</reference>
<organism evidence="1 2">
    <name type="scientific">Pleurodeles waltl</name>
    <name type="common">Iberian ribbed newt</name>
    <dbReference type="NCBI Taxonomy" id="8319"/>
    <lineage>
        <taxon>Eukaryota</taxon>
        <taxon>Metazoa</taxon>
        <taxon>Chordata</taxon>
        <taxon>Craniata</taxon>
        <taxon>Vertebrata</taxon>
        <taxon>Euteleostomi</taxon>
        <taxon>Amphibia</taxon>
        <taxon>Batrachia</taxon>
        <taxon>Caudata</taxon>
        <taxon>Salamandroidea</taxon>
        <taxon>Salamandridae</taxon>
        <taxon>Pleurodelinae</taxon>
        <taxon>Pleurodeles</taxon>
    </lineage>
</organism>
<accession>A0AAV7R2I9</accession>
<protein>
    <submittedName>
        <fullName evidence="1">Uncharacterized protein</fullName>
    </submittedName>
</protein>
<name>A0AAV7R2I9_PLEWA</name>
<dbReference type="AlphaFoldDB" id="A0AAV7R2I9"/>